<dbReference type="RefSeq" id="WP_111362185.1">
    <property type="nucleotide sequence ID" value="NZ_VINQ01000001.1"/>
</dbReference>
<sequence length="324" mass="34162">MVLKVLSFLLVSVGIYLSVALVLILSQSPGHMKSDGQTLDFASVVTDDPAEPLPRIEVTAEDGSLYSAGHLPAPPGRPLLVMLHGSGWHDGQFAKLARALEGSAEIITPPLRGHFRGPGERGDLQYIGQLEDDVAALIEAQAKPGQPVVLLGHSSGGGLVVRFAGGAHDGLIDRAILLAPFLQYDAPTTRPDSGGWARPLTRRIIGLSMLNAVGFHALDGLTAIEFAMPAALRNGPLGDQATLAYSWRLNQSYAPRRDYLADAAALPPFLLIAGAQDEAFDASAYEPLLAPVNPDGRYEILPGVDHLGVVSAKRTVALIAEALG</sequence>
<organism evidence="3 4">
    <name type="scientific">Aquicoccus porphyridii</name>
    <dbReference type="NCBI Taxonomy" id="1852029"/>
    <lineage>
        <taxon>Bacteria</taxon>
        <taxon>Pseudomonadati</taxon>
        <taxon>Pseudomonadota</taxon>
        <taxon>Alphaproteobacteria</taxon>
        <taxon>Rhodobacterales</taxon>
        <taxon>Paracoccaceae</taxon>
        <taxon>Aquicoccus</taxon>
    </lineage>
</organism>
<evidence type="ECO:0000313" key="4">
    <source>
        <dbReference type="Proteomes" id="UP000325291"/>
    </source>
</evidence>
<dbReference type="InterPro" id="IPR022742">
    <property type="entry name" value="Hydrolase_4"/>
</dbReference>
<dbReference type="EMBL" id="VINQ01000001">
    <property type="protein sequence ID" value="KAA0920787.1"/>
    <property type="molecule type" value="Genomic_DNA"/>
</dbReference>
<gene>
    <name evidence="3" type="ORF">FLO80_01015</name>
</gene>
<protein>
    <submittedName>
        <fullName evidence="3">Lysophospholipase</fullName>
    </submittedName>
</protein>
<feature type="domain" description="Serine aminopeptidase S33" evidence="2">
    <location>
        <begin position="77"/>
        <end position="306"/>
    </location>
</feature>
<comment type="caution">
    <text evidence="3">The sequence shown here is derived from an EMBL/GenBank/DDBJ whole genome shotgun (WGS) entry which is preliminary data.</text>
</comment>
<evidence type="ECO:0000256" key="1">
    <source>
        <dbReference type="SAM" id="Phobius"/>
    </source>
</evidence>
<name>A0A5A9ZU97_9RHOB</name>
<reference evidence="3 4" key="1">
    <citation type="submission" date="2019-07" db="EMBL/GenBank/DDBJ databases">
        <title>Aquicoccus porphyridii gen. nov., sp. nov., isolated from a small marine red alga, Porphyridium marinum.</title>
        <authorList>
            <person name="Liu L."/>
        </authorList>
    </citation>
    <scope>NUCLEOTIDE SEQUENCE [LARGE SCALE GENOMIC DNA]</scope>
    <source>
        <strain evidence="3 4">L1 8-17</strain>
    </source>
</reference>
<dbReference type="Pfam" id="PF12146">
    <property type="entry name" value="Hydrolase_4"/>
    <property type="match status" value="1"/>
</dbReference>
<evidence type="ECO:0000313" key="3">
    <source>
        <dbReference type="EMBL" id="KAA0920787.1"/>
    </source>
</evidence>
<dbReference type="Proteomes" id="UP000325291">
    <property type="component" value="Unassembled WGS sequence"/>
</dbReference>
<accession>A0A5A9ZU97</accession>
<proteinExistence type="predicted"/>
<feature type="transmembrane region" description="Helical" evidence="1">
    <location>
        <begin position="6"/>
        <end position="25"/>
    </location>
</feature>
<evidence type="ECO:0000259" key="2">
    <source>
        <dbReference type="Pfam" id="PF12146"/>
    </source>
</evidence>
<dbReference type="InterPro" id="IPR029058">
    <property type="entry name" value="AB_hydrolase_fold"/>
</dbReference>
<keyword evidence="4" id="KW-1185">Reference proteome</keyword>
<dbReference type="AlphaFoldDB" id="A0A5A9ZU97"/>
<dbReference type="SUPFAM" id="SSF53474">
    <property type="entry name" value="alpha/beta-Hydrolases"/>
    <property type="match status" value="1"/>
</dbReference>
<keyword evidence="1" id="KW-0812">Transmembrane</keyword>
<keyword evidence="1" id="KW-0472">Membrane</keyword>
<dbReference type="Gene3D" id="3.40.50.1820">
    <property type="entry name" value="alpha/beta hydrolase"/>
    <property type="match status" value="1"/>
</dbReference>
<keyword evidence="1" id="KW-1133">Transmembrane helix</keyword>